<dbReference type="Pfam" id="PF00534">
    <property type="entry name" value="Glycos_transf_1"/>
    <property type="match status" value="1"/>
</dbReference>
<name>Q0W4G5_METAR</name>
<dbReference type="OrthoDB" id="132546at2157"/>
<gene>
    <name evidence="2" type="ORF">RCIX1463</name>
</gene>
<accession>Q0W4G5</accession>
<dbReference type="Gene3D" id="3.40.50.2000">
    <property type="entry name" value="Glycogen Phosphorylase B"/>
    <property type="match status" value="2"/>
</dbReference>
<dbReference type="PANTHER" id="PTHR12526">
    <property type="entry name" value="GLYCOSYLTRANSFERASE"/>
    <property type="match status" value="1"/>
</dbReference>
<dbReference type="AlphaFoldDB" id="Q0W4G5"/>
<proteinExistence type="predicted"/>
<evidence type="ECO:0000313" key="2">
    <source>
        <dbReference type="EMBL" id="CAJ36728.1"/>
    </source>
</evidence>
<dbReference type="SUPFAM" id="SSF53756">
    <property type="entry name" value="UDP-Glycosyltransferase/glycogen phosphorylase"/>
    <property type="match status" value="1"/>
</dbReference>
<feature type="domain" description="Glycosyl transferase family 1" evidence="1">
    <location>
        <begin position="12"/>
        <end position="172"/>
    </location>
</feature>
<dbReference type="KEGG" id="rci:RCIX1463"/>
<dbReference type="eggNOG" id="arCOG01405">
    <property type="taxonomic scope" value="Archaea"/>
</dbReference>
<dbReference type="GeneID" id="5144529"/>
<reference evidence="2 3" key="1">
    <citation type="journal article" date="2006" name="Science">
        <title>Genome of rice cluster I archaea -- the key methane producers in the rice rhizosphere.</title>
        <authorList>
            <person name="Erkel C."/>
            <person name="Kube M."/>
            <person name="Reinhardt R."/>
            <person name="Liesack W."/>
        </authorList>
    </citation>
    <scope>NUCLEOTIDE SEQUENCE [LARGE SCALE GENOMIC DNA]</scope>
    <source>
        <strain evidence="3">DSM 22066 / NBRC 105507 / MRE50</strain>
    </source>
</reference>
<dbReference type="RefSeq" id="WP_012035825.1">
    <property type="nucleotide sequence ID" value="NC_009464.1"/>
</dbReference>
<protein>
    <submittedName>
        <fullName evidence="2">Glycosyltransferase (Group 1)</fullName>
    </submittedName>
</protein>
<dbReference type="EMBL" id="AM114193">
    <property type="protein sequence ID" value="CAJ36728.1"/>
    <property type="molecule type" value="Genomic_DNA"/>
</dbReference>
<keyword evidence="3" id="KW-1185">Reference proteome</keyword>
<dbReference type="CAZy" id="GT4">
    <property type="family name" value="Glycosyltransferase Family 4"/>
</dbReference>
<evidence type="ECO:0000313" key="3">
    <source>
        <dbReference type="Proteomes" id="UP000000663"/>
    </source>
</evidence>
<dbReference type="STRING" id="351160.RCIX1463"/>
<dbReference type="Proteomes" id="UP000000663">
    <property type="component" value="Chromosome"/>
</dbReference>
<dbReference type="GO" id="GO:0016757">
    <property type="term" value="F:glycosyltransferase activity"/>
    <property type="evidence" value="ECO:0007669"/>
    <property type="project" value="InterPro"/>
</dbReference>
<sequence>MDIRLFYPVSCEKKQQIIFVGNVGHAYCLEQIILSLKEINKSKNLKLLIVGAGDKKAELMKFVDDNCLNDLVEFTGYLPRAEVPKLISESLLGVAPLKDLESLEYIVPIKAYEYMACGVPFLGCGRNEIEQIANKSGAGIIVKNDPKIISRVIVDLIKNKDLLKQMGENGRKYVEKYYDRKVIAEELNKSIDLLLRP</sequence>
<organism evidence="2 3">
    <name type="scientific">Methanocella arvoryzae (strain DSM 22066 / NBRC 105507 / MRE50)</name>
    <dbReference type="NCBI Taxonomy" id="351160"/>
    <lineage>
        <taxon>Archaea</taxon>
        <taxon>Methanobacteriati</taxon>
        <taxon>Methanobacteriota</taxon>
        <taxon>Stenosarchaea group</taxon>
        <taxon>Methanomicrobia</taxon>
        <taxon>Methanocellales</taxon>
        <taxon>Methanocellaceae</taxon>
        <taxon>Methanocella</taxon>
    </lineage>
</organism>
<evidence type="ECO:0000259" key="1">
    <source>
        <dbReference type="Pfam" id="PF00534"/>
    </source>
</evidence>
<dbReference type="InterPro" id="IPR001296">
    <property type="entry name" value="Glyco_trans_1"/>
</dbReference>